<evidence type="ECO:0000259" key="7">
    <source>
        <dbReference type="PROSITE" id="PS51935"/>
    </source>
</evidence>
<dbReference type="InterPro" id="IPR000064">
    <property type="entry name" value="NLP_P60_dom"/>
</dbReference>
<comment type="caution">
    <text evidence="8">The sequence shown here is derived from an EMBL/GenBank/DDBJ whole genome shotgun (WGS) entry which is preliminary data.</text>
</comment>
<dbReference type="GO" id="GO:0006508">
    <property type="term" value="P:proteolysis"/>
    <property type="evidence" value="ECO:0007669"/>
    <property type="project" value="UniProtKB-KW"/>
</dbReference>
<keyword evidence="3" id="KW-0378">Hydrolase</keyword>
<protein>
    <submittedName>
        <fullName evidence="8">SH3 domain-containing protein</fullName>
    </submittedName>
</protein>
<name>A0A9D1LDB9_9FIRM</name>
<dbReference type="Pfam" id="PF01471">
    <property type="entry name" value="PG_binding_1"/>
    <property type="match status" value="2"/>
</dbReference>
<dbReference type="PANTHER" id="PTHR47053">
    <property type="entry name" value="MUREIN DD-ENDOPEPTIDASE MEPH-RELATED"/>
    <property type="match status" value="1"/>
</dbReference>
<dbReference type="AlphaFoldDB" id="A0A9D1LDB9"/>
<dbReference type="InterPro" id="IPR038765">
    <property type="entry name" value="Papain-like_cys_pep_sf"/>
</dbReference>
<dbReference type="Pfam" id="PF08239">
    <property type="entry name" value="SH3_3"/>
    <property type="match status" value="1"/>
</dbReference>
<dbReference type="PROSITE" id="PS51935">
    <property type="entry name" value="NLPC_P60"/>
    <property type="match status" value="1"/>
</dbReference>
<evidence type="ECO:0000256" key="4">
    <source>
        <dbReference type="ARBA" id="ARBA00022807"/>
    </source>
</evidence>
<dbReference type="Pfam" id="PF00877">
    <property type="entry name" value="NLPC_P60"/>
    <property type="match status" value="1"/>
</dbReference>
<dbReference type="EMBL" id="DVMU01000184">
    <property type="protein sequence ID" value="HIU34542.1"/>
    <property type="molecule type" value="Genomic_DNA"/>
</dbReference>
<dbReference type="PANTHER" id="PTHR47053:SF1">
    <property type="entry name" value="MUREIN DD-ENDOPEPTIDASE MEPH-RELATED"/>
    <property type="match status" value="1"/>
</dbReference>
<gene>
    <name evidence="8" type="ORF">IAB02_08265</name>
</gene>
<dbReference type="SUPFAM" id="SSF54001">
    <property type="entry name" value="Cysteine proteinases"/>
    <property type="match status" value="1"/>
</dbReference>
<dbReference type="InterPro" id="IPR002477">
    <property type="entry name" value="Peptidoglycan-bd-like"/>
</dbReference>
<dbReference type="SUPFAM" id="SSF47090">
    <property type="entry name" value="PGBD-like"/>
    <property type="match status" value="2"/>
</dbReference>
<evidence type="ECO:0000256" key="2">
    <source>
        <dbReference type="ARBA" id="ARBA00022670"/>
    </source>
</evidence>
<evidence type="ECO:0000313" key="9">
    <source>
        <dbReference type="Proteomes" id="UP000824072"/>
    </source>
</evidence>
<keyword evidence="2" id="KW-0645">Protease</keyword>
<evidence type="ECO:0000256" key="5">
    <source>
        <dbReference type="SAM" id="MobiDB-lite"/>
    </source>
</evidence>
<feature type="compositionally biased region" description="Low complexity" evidence="5">
    <location>
        <begin position="862"/>
        <end position="876"/>
    </location>
</feature>
<dbReference type="Gene3D" id="3.90.1720.10">
    <property type="entry name" value="endopeptidase domain like (from Nostoc punctiforme)"/>
    <property type="match status" value="1"/>
</dbReference>
<dbReference type="Gene3D" id="1.10.101.10">
    <property type="entry name" value="PGBD-like superfamily/PGBD"/>
    <property type="match status" value="2"/>
</dbReference>
<proteinExistence type="inferred from homology"/>
<sequence>MRIERSGLIRRLIPILLVTALVLMSLPTVAFAASLSAIVTSDSMAVYSDMYLTKKIATLSKGDVVVVTAAKSGVCAITYRPTGKSGFCKASSLAEVTAYSQKVVVAVSGAKAYEKPNTSSASVSLKKGWTLNYFGSDNGWAIVEADGYLAYTPEKNLALPGQNTATATPVPEKATEGNFYAQVTKATYAYSDSVGSKRIGTLPKGTQVYVHEYTSVWALVSVDGAYGYCDVSVLAPVTSTATATPMPSKDNAADSSEEATEGNFYARVTKSMYAYSDSVGSKRIGILSKGTRVYVHQYTDVWALVSIDGAYGYCEVSKLEREEEATKGDFYAQVTKATYAYSDSVGSKRIGVLSKGTQVYVHEYTSVWALVSIDGAYGYCDVTVLERSTDPTATATPQIPSATIPIPSDGEAVTATFTALTNQNTVVYKKPSTSGSKMGTLPAGTEVTVLLYNESWAYISIAGYYGFCFRQNLAPTEGISGQPTPTPTPSATEETPVDANFSAQATEDIYTYGDPTGNNKIGVLSKGTVVTVHQYTSTWALVSLDGNYGFCDVTKLQRVEVEPSPTVSVSPEDCIPATVTAKDGLDVYTGTSTSTIKKYTLPYGTQVNVVQANSTWAMIELNGNYGFCLVAGLTLNSELKPGVVQGYATVIYPSAPVYASESTGAVSTTIPQGTEVAVYAVNSKWAYVGKGDARGYMLVEHLSSESYPELSSGDSGSSVLALQKILEAYGYFDGEPAGNYSSLTETAVRRFQAAVSGLQETGKADIHTIRVLMSGNAPASPLLSLNLSSGSTGTNVQRLQTRLYYKGYLSKSSSVDGEYGSITTSAVKLFQAAAGLSATGTADSKTLQALYSNSAPKNTGTAADASGSSSGAGDVGSDMDELPPNPTNSEKIEYVIYVAQQQLGKPYVFGATGTSSFDCSGYTRYCYGKVGVSLAHSAQNQGYNAGKKVEGVSNLKRGDIVCLNTISDNDLSDHVGIYLGSGKFIHASSGAGKVVISEIGSGYYNRVFSWGRRVL</sequence>
<feature type="region of interest" description="Disordered" evidence="5">
    <location>
        <begin position="857"/>
        <end position="886"/>
    </location>
</feature>
<reference evidence="8" key="1">
    <citation type="submission" date="2020-10" db="EMBL/GenBank/DDBJ databases">
        <authorList>
            <person name="Gilroy R."/>
        </authorList>
    </citation>
    <scope>NUCLEOTIDE SEQUENCE</scope>
    <source>
        <strain evidence="8">ChiHcec3-11533</strain>
    </source>
</reference>
<feature type="domain" description="SH3b" evidence="6">
    <location>
        <begin position="412"/>
        <end position="477"/>
    </location>
</feature>
<reference evidence="8" key="2">
    <citation type="journal article" date="2021" name="PeerJ">
        <title>Extensive microbial diversity within the chicken gut microbiome revealed by metagenomics and culture.</title>
        <authorList>
            <person name="Gilroy R."/>
            <person name="Ravi A."/>
            <person name="Getino M."/>
            <person name="Pursley I."/>
            <person name="Horton D.L."/>
            <person name="Alikhan N.F."/>
            <person name="Baker D."/>
            <person name="Gharbi K."/>
            <person name="Hall N."/>
            <person name="Watson M."/>
            <person name="Adriaenssens E.M."/>
            <person name="Foster-Nyarko E."/>
            <person name="Jarju S."/>
            <person name="Secka A."/>
            <person name="Antonio M."/>
            <person name="Oren A."/>
            <person name="Chaudhuri R.R."/>
            <person name="La Ragione R."/>
            <person name="Hildebrand F."/>
            <person name="Pallen M.J."/>
        </authorList>
    </citation>
    <scope>NUCLEOTIDE SEQUENCE</scope>
    <source>
        <strain evidence="8">ChiHcec3-11533</strain>
    </source>
</reference>
<dbReference type="SMART" id="SM00287">
    <property type="entry name" value="SH3b"/>
    <property type="match status" value="6"/>
</dbReference>
<dbReference type="Gene3D" id="2.30.30.40">
    <property type="entry name" value="SH3 Domains"/>
    <property type="match status" value="2"/>
</dbReference>
<feature type="region of interest" description="Disordered" evidence="5">
    <location>
        <begin position="478"/>
        <end position="497"/>
    </location>
</feature>
<evidence type="ECO:0000256" key="3">
    <source>
        <dbReference type="ARBA" id="ARBA00022801"/>
    </source>
</evidence>
<dbReference type="PROSITE" id="PS51781">
    <property type="entry name" value="SH3B"/>
    <property type="match status" value="1"/>
</dbReference>
<evidence type="ECO:0000259" key="6">
    <source>
        <dbReference type="PROSITE" id="PS51781"/>
    </source>
</evidence>
<evidence type="ECO:0000313" key="8">
    <source>
        <dbReference type="EMBL" id="HIU34542.1"/>
    </source>
</evidence>
<dbReference type="InterPro" id="IPR051202">
    <property type="entry name" value="Peptidase_C40"/>
</dbReference>
<dbReference type="InterPro" id="IPR003646">
    <property type="entry name" value="SH3-like_bac-type"/>
</dbReference>
<organism evidence="8 9">
    <name type="scientific">Candidatus Pullichristensenella excrementigallinarum</name>
    <dbReference type="NCBI Taxonomy" id="2840907"/>
    <lineage>
        <taxon>Bacteria</taxon>
        <taxon>Bacillati</taxon>
        <taxon>Bacillota</taxon>
        <taxon>Clostridia</taxon>
        <taxon>Candidatus Pullichristensenella</taxon>
    </lineage>
</organism>
<dbReference type="InterPro" id="IPR036365">
    <property type="entry name" value="PGBD-like_sf"/>
</dbReference>
<accession>A0A9D1LDB9</accession>
<feature type="domain" description="NlpC/P60" evidence="7">
    <location>
        <begin position="889"/>
        <end position="1015"/>
    </location>
</feature>
<evidence type="ECO:0000256" key="1">
    <source>
        <dbReference type="ARBA" id="ARBA00007074"/>
    </source>
</evidence>
<dbReference type="InterPro" id="IPR036366">
    <property type="entry name" value="PGBDSf"/>
</dbReference>
<dbReference type="Proteomes" id="UP000824072">
    <property type="component" value="Unassembled WGS sequence"/>
</dbReference>
<dbReference type="GO" id="GO:0008234">
    <property type="term" value="F:cysteine-type peptidase activity"/>
    <property type="evidence" value="ECO:0007669"/>
    <property type="project" value="UniProtKB-KW"/>
</dbReference>
<keyword evidence="4" id="KW-0788">Thiol protease</keyword>
<comment type="similarity">
    <text evidence="1">Belongs to the peptidase C40 family.</text>
</comment>